<dbReference type="Proteomes" id="UP000007800">
    <property type="component" value="Unassembled WGS sequence"/>
</dbReference>
<evidence type="ECO:0000313" key="1">
    <source>
        <dbReference type="EMBL" id="EER08405.1"/>
    </source>
</evidence>
<reference evidence="1 2" key="1">
    <citation type="submission" date="2008-07" db="EMBL/GenBank/DDBJ databases">
        <authorList>
            <person name="El-Sayed N."/>
            <person name="Caler E."/>
            <person name="Inman J."/>
            <person name="Amedeo P."/>
            <person name="Hass B."/>
            <person name="Wortman J."/>
        </authorList>
    </citation>
    <scope>NUCLEOTIDE SEQUENCE [LARGE SCALE GENOMIC DNA]</scope>
    <source>
        <strain evidence="2">ATCC 50983 / TXsc</strain>
    </source>
</reference>
<keyword evidence="2" id="KW-1185">Reference proteome</keyword>
<feature type="non-terminal residue" evidence="1">
    <location>
        <position position="50"/>
    </location>
</feature>
<feature type="non-terminal residue" evidence="1">
    <location>
        <position position="1"/>
    </location>
</feature>
<dbReference type="InParanoid" id="C5L4G8"/>
<organism evidence="2">
    <name type="scientific">Perkinsus marinus (strain ATCC 50983 / TXsc)</name>
    <dbReference type="NCBI Taxonomy" id="423536"/>
    <lineage>
        <taxon>Eukaryota</taxon>
        <taxon>Sar</taxon>
        <taxon>Alveolata</taxon>
        <taxon>Perkinsozoa</taxon>
        <taxon>Perkinsea</taxon>
        <taxon>Perkinsida</taxon>
        <taxon>Perkinsidae</taxon>
        <taxon>Perkinsus</taxon>
    </lineage>
</organism>
<dbReference type="GeneID" id="9041269"/>
<dbReference type="RefSeq" id="XP_002776589.1">
    <property type="nucleotide sequence ID" value="XM_002776543.1"/>
</dbReference>
<dbReference type="AlphaFoldDB" id="C5L4G8"/>
<sequence length="50" mass="5463">PFGPSLIDSCDQLHILGFYHSFNPRFHGSLSVGSVEHGRIASGHAIMWSP</sequence>
<dbReference type="EMBL" id="GG679081">
    <property type="protein sequence ID" value="EER08405.1"/>
    <property type="molecule type" value="Genomic_DNA"/>
</dbReference>
<protein>
    <submittedName>
        <fullName evidence="1">Uncharacterized protein</fullName>
    </submittedName>
</protein>
<proteinExistence type="predicted"/>
<evidence type="ECO:0000313" key="2">
    <source>
        <dbReference type="Proteomes" id="UP000007800"/>
    </source>
</evidence>
<gene>
    <name evidence="1" type="ORF">Pmar_PMAR000446</name>
</gene>
<name>C5L4G8_PERM5</name>
<accession>C5L4G8</accession>